<comment type="similarity">
    <text evidence="1">Belongs to the DinB family.</text>
</comment>
<dbReference type="InterPro" id="IPR034660">
    <property type="entry name" value="DinB/YfiT-like"/>
</dbReference>
<evidence type="ECO:0000313" key="3">
    <source>
        <dbReference type="EMBL" id="WXB97768.1"/>
    </source>
</evidence>
<dbReference type="Gene3D" id="1.20.120.450">
    <property type="entry name" value="dinb family like domain"/>
    <property type="match status" value="1"/>
</dbReference>
<evidence type="ECO:0000256" key="2">
    <source>
        <dbReference type="ARBA" id="ARBA00022723"/>
    </source>
</evidence>
<proteinExistence type="inferred from homology"/>
<accession>A0ABZ2NIY4</accession>
<dbReference type="RefSeq" id="WP_338780414.1">
    <property type="nucleotide sequence ID" value="NZ_CP147407.1"/>
</dbReference>
<dbReference type="PANTHER" id="PTHR37302:SF1">
    <property type="entry name" value="PROTEIN DINB"/>
    <property type="match status" value="1"/>
</dbReference>
<reference evidence="3 4" key="1">
    <citation type="submission" date="2024-02" db="EMBL/GenBank/DDBJ databases">
        <title>Seven novel Bacillus-like species.</title>
        <authorList>
            <person name="Liu G."/>
        </authorList>
    </citation>
    <scope>NUCLEOTIDE SEQUENCE [LARGE SCALE GENOMIC DNA]</scope>
    <source>
        <strain evidence="3 4">FJAT-52054</strain>
    </source>
</reference>
<evidence type="ECO:0000256" key="1">
    <source>
        <dbReference type="ARBA" id="ARBA00008635"/>
    </source>
</evidence>
<dbReference type="InterPro" id="IPR007837">
    <property type="entry name" value="DinB"/>
</dbReference>
<dbReference type="SUPFAM" id="SSF109854">
    <property type="entry name" value="DinB/YfiT-like putative metalloenzymes"/>
    <property type="match status" value="1"/>
</dbReference>
<sequence length="173" mass="20354">MENHPNKLYEYNVWAHQRIFDHLKTLPQEIFHKETKSTFPSVSATMTHIYVTEYLWLHALEGKEMATAMEAAAKLREKLGELSVDEIEQEFHALNAQFQTFFESTPDLEKKIILNNPYAGVRETSLAEIVFHIVNHSTYHRGNISAMLHQMDESSLMTDYVYFWYRDQLTPQK</sequence>
<dbReference type="PANTHER" id="PTHR37302">
    <property type="entry name" value="SLR1116 PROTEIN"/>
    <property type="match status" value="1"/>
</dbReference>
<name>A0ABZ2NIY4_9BACI</name>
<dbReference type="Proteomes" id="UP001377337">
    <property type="component" value="Chromosome"/>
</dbReference>
<organism evidence="3 4">
    <name type="scientific">Metabacillus sediminis</name>
    <dbReference type="NCBI Taxonomy" id="3117746"/>
    <lineage>
        <taxon>Bacteria</taxon>
        <taxon>Bacillati</taxon>
        <taxon>Bacillota</taxon>
        <taxon>Bacilli</taxon>
        <taxon>Bacillales</taxon>
        <taxon>Bacillaceae</taxon>
        <taxon>Metabacillus</taxon>
    </lineage>
</organism>
<keyword evidence="2" id="KW-0479">Metal-binding</keyword>
<dbReference type="Pfam" id="PF05163">
    <property type="entry name" value="DinB"/>
    <property type="match status" value="1"/>
</dbReference>
<evidence type="ECO:0000313" key="4">
    <source>
        <dbReference type="Proteomes" id="UP001377337"/>
    </source>
</evidence>
<protein>
    <submittedName>
        <fullName evidence="3">DinB family protein</fullName>
    </submittedName>
</protein>
<gene>
    <name evidence="3" type="ORF">WCV65_04525</name>
</gene>
<keyword evidence="4" id="KW-1185">Reference proteome</keyword>
<dbReference type="EMBL" id="CP147407">
    <property type="protein sequence ID" value="WXB97768.1"/>
    <property type="molecule type" value="Genomic_DNA"/>
</dbReference>